<keyword evidence="2" id="KW-1185">Reference proteome</keyword>
<comment type="caution">
    <text evidence="1">The sequence shown here is derived from an EMBL/GenBank/DDBJ whole genome shotgun (WGS) entry which is preliminary data.</text>
</comment>
<name>A0ACB6R0R5_9PLEO</name>
<organism evidence="1 2">
    <name type="scientific">Lindgomyces ingoldianus</name>
    <dbReference type="NCBI Taxonomy" id="673940"/>
    <lineage>
        <taxon>Eukaryota</taxon>
        <taxon>Fungi</taxon>
        <taxon>Dikarya</taxon>
        <taxon>Ascomycota</taxon>
        <taxon>Pezizomycotina</taxon>
        <taxon>Dothideomycetes</taxon>
        <taxon>Pleosporomycetidae</taxon>
        <taxon>Pleosporales</taxon>
        <taxon>Lindgomycetaceae</taxon>
        <taxon>Lindgomyces</taxon>
    </lineage>
</organism>
<accession>A0ACB6R0R5</accession>
<evidence type="ECO:0000313" key="2">
    <source>
        <dbReference type="Proteomes" id="UP000799755"/>
    </source>
</evidence>
<protein>
    <submittedName>
        <fullName evidence="1">Uncharacterized protein</fullName>
    </submittedName>
</protein>
<dbReference type="Proteomes" id="UP000799755">
    <property type="component" value="Unassembled WGS sequence"/>
</dbReference>
<evidence type="ECO:0000313" key="1">
    <source>
        <dbReference type="EMBL" id="KAF2472107.1"/>
    </source>
</evidence>
<sequence>MLAHATHRTNSPKTMPLRRRHKQACLLLRALFNFDSTSQNNSRKLASTIHAPCSRLAALAANLPAQVSILVVYYIRRSATVGFKVASQVSDIPEEWRSRLRLLFTYPLG</sequence>
<reference evidence="1" key="1">
    <citation type="journal article" date="2020" name="Stud. Mycol.">
        <title>101 Dothideomycetes genomes: a test case for predicting lifestyles and emergence of pathogens.</title>
        <authorList>
            <person name="Haridas S."/>
            <person name="Albert R."/>
            <person name="Binder M."/>
            <person name="Bloem J."/>
            <person name="Labutti K."/>
            <person name="Salamov A."/>
            <person name="Andreopoulos B."/>
            <person name="Baker S."/>
            <person name="Barry K."/>
            <person name="Bills G."/>
            <person name="Bluhm B."/>
            <person name="Cannon C."/>
            <person name="Castanera R."/>
            <person name="Culley D."/>
            <person name="Daum C."/>
            <person name="Ezra D."/>
            <person name="Gonzalez J."/>
            <person name="Henrissat B."/>
            <person name="Kuo A."/>
            <person name="Liang C."/>
            <person name="Lipzen A."/>
            <person name="Lutzoni F."/>
            <person name="Magnuson J."/>
            <person name="Mondo S."/>
            <person name="Nolan M."/>
            <person name="Ohm R."/>
            <person name="Pangilinan J."/>
            <person name="Park H.-J."/>
            <person name="Ramirez L."/>
            <person name="Alfaro M."/>
            <person name="Sun H."/>
            <person name="Tritt A."/>
            <person name="Yoshinaga Y."/>
            <person name="Zwiers L.-H."/>
            <person name="Turgeon B."/>
            <person name="Goodwin S."/>
            <person name="Spatafora J."/>
            <person name="Crous P."/>
            <person name="Grigoriev I."/>
        </authorList>
    </citation>
    <scope>NUCLEOTIDE SEQUENCE</scope>
    <source>
        <strain evidence="1">ATCC 200398</strain>
    </source>
</reference>
<proteinExistence type="predicted"/>
<dbReference type="EMBL" id="MU003503">
    <property type="protein sequence ID" value="KAF2472107.1"/>
    <property type="molecule type" value="Genomic_DNA"/>
</dbReference>
<gene>
    <name evidence="1" type="ORF">BDR25DRAFT_353846</name>
</gene>